<name>D4KWW9_9FIRM</name>
<evidence type="ECO:0000313" key="2">
    <source>
        <dbReference type="Proteomes" id="UP000008953"/>
    </source>
</evidence>
<dbReference type="HOGENOM" id="CLU_3419177_0_0_9"/>
<reference evidence="1 2" key="1">
    <citation type="submission" date="2010-03" db="EMBL/GenBank/DDBJ databases">
        <title>The genome sequence of Roseburia intestinalis XB6B4.</title>
        <authorList>
            <consortium name="metaHIT consortium -- http://www.metahit.eu/"/>
            <person name="Pajon A."/>
            <person name="Turner K."/>
            <person name="Parkhill J."/>
            <person name="Bernalier A."/>
        </authorList>
    </citation>
    <scope>NUCLEOTIDE SEQUENCE [LARGE SCALE GENOMIC DNA]</scope>
    <source>
        <strain evidence="1 2">XB6B4</strain>
    </source>
</reference>
<organism evidence="1 2">
    <name type="scientific">Roseburia intestinalis XB6B4</name>
    <dbReference type="NCBI Taxonomy" id="718255"/>
    <lineage>
        <taxon>Bacteria</taxon>
        <taxon>Bacillati</taxon>
        <taxon>Bacillota</taxon>
        <taxon>Clostridia</taxon>
        <taxon>Lachnospirales</taxon>
        <taxon>Lachnospiraceae</taxon>
        <taxon>Roseburia</taxon>
    </lineage>
</organism>
<dbReference type="AlphaFoldDB" id="D4KWW9"/>
<gene>
    <name evidence="1" type="ORF">RO1_12180</name>
</gene>
<reference evidence="1 2" key="2">
    <citation type="submission" date="2010-03" db="EMBL/GenBank/DDBJ databases">
        <authorList>
            <person name="Pajon A."/>
        </authorList>
    </citation>
    <scope>NUCLEOTIDE SEQUENCE [LARGE SCALE GENOMIC DNA]</scope>
    <source>
        <strain evidence="1 2">XB6B4</strain>
    </source>
</reference>
<sequence length="25" mass="2779">MTGTAVFAYMESEKDGILKKNSARM</sequence>
<protein>
    <submittedName>
        <fullName evidence="1">Uncharacterized protein</fullName>
    </submittedName>
</protein>
<dbReference type="EMBL" id="FP929050">
    <property type="protein sequence ID" value="CBL11859.1"/>
    <property type="molecule type" value="Genomic_DNA"/>
</dbReference>
<dbReference type="Proteomes" id="UP000008953">
    <property type="component" value="Chromosome"/>
</dbReference>
<proteinExistence type="predicted"/>
<evidence type="ECO:0000313" key="1">
    <source>
        <dbReference type="EMBL" id="CBL11859.1"/>
    </source>
</evidence>
<dbReference type="KEGG" id="rix:RO1_12180"/>
<accession>D4KWW9</accession>